<evidence type="ECO:0000256" key="2">
    <source>
        <dbReference type="ARBA" id="ARBA00023273"/>
    </source>
</evidence>
<accession>A0A5S4F2T3</accession>
<feature type="domain" description="Fibronectin type-III" evidence="5">
    <location>
        <begin position="172"/>
        <end position="248"/>
    </location>
</feature>
<dbReference type="SUPFAM" id="SSF49265">
    <property type="entry name" value="Fibronectin type III"/>
    <property type="match status" value="2"/>
</dbReference>
<dbReference type="GO" id="GO:0042995">
    <property type="term" value="C:cell projection"/>
    <property type="evidence" value="ECO:0007669"/>
    <property type="project" value="UniProtKB-SubCell"/>
</dbReference>
<gene>
    <name evidence="6" type="ORF">ETD85_60575</name>
</gene>
<feature type="non-terminal residue" evidence="6">
    <location>
        <position position="1"/>
    </location>
</feature>
<name>A0A5S4F2T3_9ACTN</name>
<dbReference type="Proteomes" id="UP000306628">
    <property type="component" value="Unassembled WGS sequence"/>
</dbReference>
<dbReference type="InterPro" id="IPR003961">
    <property type="entry name" value="FN3_dom"/>
</dbReference>
<keyword evidence="3" id="KW-0378">Hydrolase</keyword>
<evidence type="ECO:0000256" key="4">
    <source>
        <dbReference type="ARBA" id="ARBA00023326"/>
    </source>
</evidence>
<dbReference type="InterPro" id="IPR013783">
    <property type="entry name" value="Ig-like_fold"/>
</dbReference>
<dbReference type="Gene3D" id="2.60.120.200">
    <property type="match status" value="1"/>
</dbReference>
<dbReference type="GO" id="GO:0016798">
    <property type="term" value="F:hydrolase activity, acting on glycosyl bonds"/>
    <property type="evidence" value="ECO:0007669"/>
    <property type="project" value="UniProtKB-KW"/>
</dbReference>
<dbReference type="EMBL" id="VCKX01000531">
    <property type="protein sequence ID" value="TMR10326.1"/>
    <property type="molecule type" value="Genomic_DNA"/>
</dbReference>
<evidence type="ECO:0000256" key="1">
    <source>
        <dbReference type="ARBA" id="ARBA00004316"/>
    </source>
</evidence>
<proteinExistence type="predicted"/>
<evidence type="ECO:0000256" key="3">
    <source>
        <dbReference type="ARBA" id="ARBA00023295"/>
    </source>
</evidence>
<dbReference type="NCBIfam" id="TIGR01643">
    <property type="entry name" value="YD_repeat_2x"/>
    <property type="match status" value="1"/>
</dbReference>
<dbReference type="RefSeq" id="WP_138698812.1">
    <property type="nucleotide sequence ID" value="NZ_VCKX01000531.1"/>
</dbReference>
<keyword evidence="2" id="KW-0966">Cell projection</keyword>
<keyword evidence="7" id="KW-1185">Reference proteome</keyword>
<dbReference type="SMART" id="SM00060">
    <property type="entry name" value="FN3"/>
    <property type="match status" value="2"/>
</dbReference>
<evidence type="ECO:0000259" key="5">
    <source>
        <dbReference type="SMART" id="SM00060"/>
    </source>
</evidence>
<dbReference type="Pfam" id="PF00041">
    <property type="entry name" value="fn3"/>
    <property type="match status" value="1"/>
</dbReference>
<evidence type="ECO:0000313" key="6">
    <source>
        <dbReference type="EMBL" id="TMR10326.1"/>
    </source>
</evidence>
<sequence>DRGQGGFLLLVKPDGTVSFDTDDGMSFWVAYTAPAVQSGVTINDGYWHHVAGIRRAGLLEIHIDGRNVPVTATGSGRTPLDVDNRMRLTIGTTDQVQQPYRAFDGSIGAVALWRAARPAPDLTRLTGTETGLVGYWDFSARDGSDLSAAGNTMAPTGPVAYVSPGPPYGQTIGEAPALTRLDYDAGTLHAEWRAVPSMLAYDVEVLDADNRQVVIVPARTISADVPVTLSPAARYRARVRAVGSQISGPWSAPVPLVSAVPDVSAVQYDGTTVTVAFTAPSGATAGVGAEAVVDGKPAATATGTASPLGLRTAITAAQDAKVRLRGVAGIASGPWTTPVPVIATAPRGLLVATDGTHVTVSWQPLAGAARYGVQVIADGVPGAVADAPASPAGLTALVAGVAYQARVRGRNGVSEGPWSPAATGPYTRHQRITRDGLGRIRGVDDEDTRTAYEYDPLGNVTSITTTPAV</sequence>
<comment type="subcellular location">
    <subcellularLocation>
        <location evidence="1">Cell projection</location>
    </subcellularLocation>
</comment>
<dbReference type="SUPFAM" id="SSF49899">
    <property type="entry name" value="Concanavalin A-like lectins/glucanases"/>
    <property type="match status" value="1"/>
</dbReference>
<keyword evidence="4" id="KW-0119">Carbohydrate metabolism</keyword>
<dbReference type="InterPro" id="IPR006530">
    <property type="entry name" value="YD"/>
</dbReference>
<dbReference type="InterPro" id="IPR013320">
    <property type="entry name" value="ConA-like_dom_sf"/>
</dbReference>
<dbReference type="OrthoDB" id="9802683at2"/>
<keyword evidence="4" id="KW-0624">Polysaccharide degradation</keyword>
<dbReference type="InterPro" id="IPR001791">
    <property type="entry name" value="Laminin_G"/>
</dbReference>
<feature type="domain" description="Fibronectin type-III" evidence="5">
    <location>
        <begin position="343"/>
        <end position="416"/>
    </location>
</feature>
<dbReference type="InterPro" id="IPR031325">
    <property type="entry name" value="RHS_repeat"/>
</dbReference>
<dbReference type="Gene3D" id="2.60.40.10">
    <property type="entry name" value="Immunoglobulins"/>
    <property type="match status" value="1"/>
</dbReference>
<dbReference type="Pfam" id="PF05593">
    <property type="entry name" value="RHS_repeat"/>
    <property type="match status" value="1"/>
</dbReference>
<keyword evidence="3" id="KW-0326">Glycosidase</keyword>
<evidence type="ECO:0000313" key="7">
    <source>
        <dbReference type="Proteomes" id="UP000306628"/>
    </source>
</evidence>
<comment type="caution">
    <text evidence="6">The sequence shown here is derived from an EMBL/GenBank/DDBJ whole genome shotgun (WGS) entry which is preliminary data.</text>
</comment>
<organism evidence="6 7">
    <name type="scientific">Nonomuraea zeae</name>
    <dbReference type="NCBI Taxonomy" id="1642303"/>
    <lineage>
        <taxon>Bacteria</taxon>
        <taxon>Bacillati</taxon>
        <taxon>Actinomycetota</taxon>
        <taxon>Actinomycetes</taxon>
        <taxon>Streptosporangiales</taxon>
        <taxon>Streptosporangiaceae</taxon>
        <taxon>Nonomuraea</taxon>
    </lineage>
</organism>
<dbReference type="CDD" id="cd00063">
    <property type="entry name" value="FN3"/>
    <property type="match status" value="1"/>
</dbReference>
<dbReference type="InterPro" id="IPR036116">
    <property type="entry name" value="FN3_sf"/>
</dbReference>
<dbReference type="GO" id="GO:0000272">
    <property type="term" value="P:polysaccharide catabolic process"/>
    <property type="evidence" value="ECO:0007669"/>
    <property type="project" value="UniProtKB-KW"/>
</dbReference>
<reference evidence="6 7" key="1">
    <citation type="submission" date="2019-05" db="EMBL/GenBank/DDBJ databases">
        <title>Draft genome sequence of Nonomuraea zeae DSM 100528.</title>
        <authorList>
            <person name="Saricaoglu S."/>
            <person name="Isik K."/>
        </authorList>
    </citation>
    <scope>NUCLEOTIDE SEQUENCE [LARGE SCALE GENOMIC DNA]</scope>
    <source>
        <strain evidence="6 7">DSM 100528</strain>
    </source>
</reference>
<dbReference type="AlphaFoldDB" id="A0A5S4F2T3"/>
<dbReference type="Pfam" id="PF13385">
    <property type="entry name" value="Laminin_G_3"/>
    <property type="match status" value="1"/>
</dbReference>
<dbReference type="CDD" id="cd00110">
    <property type="entry name" value="LamG"/>
    <property type="match status" value="1"/>
</dbReference>
<protein>
    <recommendedName>
        <fullName evidence="5">Fibronectin type-III domain-containing protein</fullName>
    </recommendedName>
</protein>